<reference evidence="1 2" key="1">
    <citation type="submission" date="2024-07" db="EMBL/GenBank/DDBJ databases">
        <title>Section-level genome sequencing and comparative genomics of Aspergillus sections Usti and Cavernicolus.</title>
        <authorList>
            <consortium name="Lawrence Berkeley National Laboratory"/>
            <person name="Nybo J.L."/>
            <person name="Vesth T.C."/>
            <person name="Theobald S."/>
            <person name="Frisvad J.C."/>
            <person name="Larsen T.O."/>
            <person name="Kjaerboelling I."/>
            <person name="Rothschild-Mancinelli K."/>
            <person name="Lyhne E.K."/>
            <person name="Kogle M.E."/>
            <person name="Barry K."/>
            <person name="Clum A."/>
            <person name="Na H."/>
            <person name="Ledsgaard L."/>
            <person name="Lin J."/>
            <person name="Lipzen A."/>
            <person name="Kuo A."/>
            <person name="Riley R."/>
            <person name="Mondo S."/>
            <person name="Labutti K."/>
            <person name="Haridas S."/>
            <person name="Pangalinan J."/>
            <person name="Salamov A.A."/>
            <person name="Simmons B.A."/>
            <person name="Magnuson J.K."/>
            <person name="Chen J."/>
            <person name="Drula E."/>
            <person name="Henrissat B."/>
            <person name="Wiebenga A."/>
            <person name="Lubbers R.J."/>
            <person name="Gomes A.C."/>
            <person name="Macurrencykelacurrency M.R."/>
            <person name="Stajich J."/>
            <person name="Grigoriev I.V."/>
            <person name="Mortensen U.H."/>
            <person name="De Vries R.P."/>
            <person name="Baker S.E."/>
            <person name="Andersen M.R."/>
        </authorList>
    </citation>
    <scope>NUCLEOTIDE SEQUENCE [LARGE SCALE GENOMIC DNA]</scope>
    <source>
        <strain evidence="1 2">CBS 449.75</strain>
    </source>
</reference>
<evidence type="ECO:0000313" key="2">
    <source>
        <dbReference type="Proteomes" id="UP001610432"/>
    </source>
</evidence>
<comment type="caution">
    <text evidence="1">The sequence shown here is derived from an EMBL/GenBank/DDBJ whole genome shotgun (WGS) entry which is preliminary data.</text>
</comment>
<protein>
    <submittedName>
        <fullName evidence="1">Uncharacterized protein</fullName>
    </submittedName>
</protein>
<sequence length="217" mass="25015">MSIMSISKMTTNHADIQGITADHGRGFLGNLTPDIVPHYPYRGREEFQNDLKHAFDTFHRDCEWFIVSGITQHIFESEFKEQERAHFPAGWMIMNALQPMGLEWAIDMIGSATKFADIGGKEADAAWRPRRRPLGRSRVWPSVVLQVAFFDTKAKLQSDVRYWYRASNGDVKVILTLHIDRHTPLITVEQWETGDNSKLQRTQSIEIYRHGRQSSIS</sequence>
<dbReference type="Proteomes" id="UP001610432">
    <property type="component" value="Unassembled WGS sequence"/>
</dbReference>
<accession>A0ABR4LXZ8</accession>
<dbReference type="GeneID" id="98147633"/>
<dbReference type="RefSeq" id="XP_070888373.1">
    <property type="nucleotide sequence ID" value="XM_071032561.1"/>
</dbReference>
<proteinExistence type="predicted"/>
<keyword evidence="2" id="KW-1185">Reference proteome</keyword>
<evidence type="ECO:0000313" key="1">
    <source>
        <dbReference type="EMBL" id="KAL2869394.1"/>
    </source>
</evidence>
<gene>
    <name evidence="1" type="ORF">BJX67DRAFT_379412</name>
</gene>
<organism evidence="1 2">
    <name type="scientific">Aspergillus lucknowensis</name>
    <dbReference type="NCBI Taxonomy" id="176173"/>
    <lineage>
        <taxon>Eukaryota</taxon>
        <taxon>Fungi</taxon>
        <taxon>Dikarya</taxon>
        <taxon>Ascomycota</taxon>
        <taxon>Pezizomycotina</taxon>
        <taxon>Eurotiomycetes</taxon>
        <taxon>Eurotiomycetidae</taxon>
        <taxon>Eurotiales</taxon>
        <taxon>Aspergillaceae</taxon>
        <taxon>Aspergillus</taxon>
        <taxon>Aspergillus subgen. Nidulantes</taxon>
    </lineage>
</organism>
<name>A0ABR4LXZ8_9EURO</name>
<dbReference type="EMBL" id="JBFXLQ010000010">
    <property type="protein sequence ID" value="KAL2869394.1"/>
    <property type="molecule type" value="Genomic_DNA"/>
</dbReference>